<dbReference type="Pfam" id="PF00107">
    <property type="entry name" value="ADH_zinc_N"/>
    <property type="match status" value="1"/>
</dbReference>
<dbReference type="InterPro" id="IPR047109">
    <property type="entry name" value="CAD-like"/>
</dbReference>
<dbReference type="InterPro" id="IPR014048">
    <property type="entry name" value="MethylDNA_cys_MeTrfase_DNA-bd"/>
</dbReference>
<dbReference type="GO" id="GO:0008270">
    <property type="term" value="F:zinc ion binding"/>
    <property type="evidence" value="ECO:0007669"/>
    <property type="project" value="InterPro"/>
</dbReference>
<dbReference type="PROSITE" id="PS00065">
    <property type="entry name" value="D_2_HYDROXYACID_DH_1"/>
    <property type="match status" value="1"/>
</dbReference>
<dbReference type="CDD" id="cd06445">
    <property type="entry name" value="ATase"/>
    <property type="match status" value="1"/>
</dbReference>
<keyword evidence="3" id="KW-0227">DNA damage</keyword>
<dbReference type="GO" id="GO:0008106">
    <property type="term" value="F:alcohol dehydrogenase (NADP+) activity"/>
    <property type="evidence" value="ECO:0007669"/>
    <property type="project" value="UniProtKB-EC"/>
</dbReference>
<dbReference type="SUPFAM" id="SSF50129">
    <property type="entry name" value="GroES-like"/>
    <property type="match status" value="1"/>
</dbReference>
<gene>
    <name evidence="10" type="primary">adhC2</name>
    <name evidence="10" type="ORF">CETAM_01005</name>
</gene>
<dbReference type="CDD" id="cd05283">
    <property type="entry name" value="CAD1"/>
    <property type="match status" value="1"/>
</dbReference>
<dbReference type="InterPro" id="IPR029752">
    <property type="entry name" value="D-isomer_DH_CS1"/>
</dbReference>
<dbReference type="InterPro" id="IPR011032">
    <property type="entry name" value="GroES-like_sf"/>
</dbReference>
<dbReference type="Pfam" id="PF08240">
    <property type="entry name" value="ADH_N"/>
    <property type="match status" value="1"/>
</dbReference>
<protein>
    <recommendedName>
        <fullName evidence="6">alcohol dehydrogenase (NADP(+))</fullName>
        <ecNumber evidence="6">1.1.1.2</ecNumber>
    </recommendedName>
</protein>
<dbReference type="InterPro" id="IPR036217">
    <property type="entry name" value="MethylDNA_cys_MeTrfase_DNAb"/>
</dbReference>
<accession>A0A6B8VQ07</accession>
<keyword evidence="11" id="KW-1185">Reference proteome</keyword>
<dbReference type="GO" id="GO:0006281">
    <property type="term" value="P:DNA repair"/>
    <property type="evidence" value="ECO:0007669"/>
    <property type="project" value="InterPro"/>
</dbReference>
<dbReference type="SUPFAM" id="SSF46767">
    <property type="entry name" value="Methylated DNA-protein cysteine methyltransferase, C-terminal domain"/>
    <property type="match status" value="1"/>
</dbReference>
<evidence type="ECO:0000256" key="1">
    <source>
        <dbReference type="ARBA" id="ARBA00001947"/>
    </source>
</evidence>
<dbReference type="KEGG" id="ccoe:CETAM_01005"/>
<comment type="similarity">
    <text evidence="8">Belongs to the zinc-containing alcohol dehydrogenase family.</text>
</comment>
<name>A0A6B8VQ07_9CORY</name>
<dbReference type="Gene3D" id="1.10.10.10">
    <property type="entry name" value="Winged helix-like DNA-binding domain superfamily/Winged helix DNA-binding domain"/>
    <property type="match status" value="1"/>
</dbReference>
<evidence type="ECO:0000256" key="4">
    <source>
        <dbReference type="ARBA" id="ARBA00022833"/>
    </source>
</evidence>
<dbReference type="AlphaFoldDB" id="A0A6B8VQ07"/>
<evidence type="ECO:0000256" key="8">
    <source>
        <dbReference type="RuleBase" id="RU361277"/>
    </source>
</evidence>
<proteinExistence type="inferred from homology"/>
<feature type="domain" description="Enoyl reductase (ER)" evidence="9">
    <location>
        <begin position="95"/>
        <end position="408"/>
    </location>
</feature>
<evidence type="ECO:0000313" key="10">
    <source>
        <dbReference type="EMBL" id="QGU03494.1"/>
    </source>
</evidence>
<dbReference type="PANTHER" id="PTHR42683">
    <property type="entry name" value="ALDEHYDE REDUCTASE"/>
    <property type="match status" value="1"/>
</dbReference>
<comment type="cofactor">
    <cofactor evidence="1 8">
        <name>Zn(2+)</name>
        <dbReference type="ChEBI" id="CHEBI:29105"/>
    </cofactor>
</comment>
<dbReference type="InterPro" id="IPR013154">
    <property type="entry name" value="ADH-like_N"/>
</dbReference>
<evidence type="ECO:0000313" key="11">
    <source>
        <dbReference type="Proteomes" id="UP000425178"/>
    </source>
</evidence>
<dbReference type="Gene3D" id="3.90.180.10">
    <property type="entry name" value="Medium-chain alcohol dehydrogenases, catalytic domain"/>
    <property type="match status" value="1"/>
</dbReference>
<evidence type="ECO:0000256" key="5">
    <source>
        <dbReference type="ARBA" id="ARBA00023002"/>
    </source>
</evidence>
<reference evidence="10 11" key="1">
    <citation type="journal article" date="2021" name="Int. J. Syst. Evol. Microbiol.">
        <title>Classification of three corynebacterial strains isolated from a small paddock in North Rhine-Westphalia: proposal of &lt;i&gt;Corynebacterium kalinowskii&lt;/i&gt; sp. nov., &lt;i&gt;Corynebacterium comes&lt;/i&gt; sp. nov. and &lt;i&gt;Corynebacterium occultum&lt;/i&gt; sp. nov.</title>
        <authorList>
            <person name="Schaffert L."/>
            <person name="Ruwe M."/>
            <person name="Milse J."/>
            <person name="Hanuschka K."/>
            <person name="Ortseifen V."/>
            <person name="Droste J."/>
            <person name="Brandt D."/>
            <person name="Schl L."/>
            <person name="Kutter Y."/>
            <person name="Vinke S."/>
            <person name="Vieh P."/>
            <person name="Jacob L."/>
            <person name="L N.C."/>
            <person name="Schulte-Berndt E."/>
            <person name="Hain C."/>
            <person name="Linder M."/>
            <person name="Schmidt P."/>
            <person name="Wollenschl L."/>
            <person name="Luttermann T."/>
            <person name="Thieme E."/>
            <person name="Hassa J."/>
            <person name="Haak M."/>
            <person name="Wittchen M."/>
            <person name="Mentz A."/>
            <person name="Persicke M."/>
            <person name="Busche T."/>
            <person name="R C."/>
        </authorList>
    </citation>
    <scope>NUCLEOTIDE SEQUENCE [LARGE SCALE GENOMIC DNA]</scope>
    <source>
        <strain evidence="10 11">2019</strain>
    </source>
</reference>
<comment type="catalytic activity">
    <reaction evidence="7">
        <text>a primary alcohol + NADP(+) = an aldehyde + NADPH + H(+)</text>
        <dbReference type="Rhea" id="RHEA:15937"/>
        <dbReference type="ChEBI" id="CHEBI:15378"/>
        <dbReference type="ChEBI" id="CHEBI:15734"/>
        <dbReference type="ChEBI" id="CHEBI:17478"/>
        <dbReference type="ChEBI" id="CHEBI:57783"/>
        <dbReference type="ChEBI" id="CHEBI:58349"/>
        <dbReference type="EC" id="1.1.1.2"/>
    </reaction>
</comment>
<dbReference type="InterPro" id="IPR036291">
    <property type="entry name" value="NAD(P)-bd_dom_sf"/>
</dbReference>
<dbReference type="Gene3D" id="3.40.50.720">
    <property type="entry name" value="NAD(P)-binding Rossmann-like Domain"/>
    <property type="match status" value="1"/>
</dbReference>
<sequence length="431" mass="46442">MVDRVPAGRVASYGDIAVLAGTGPRQVGRIMAGYGHLTCWWRVVRADGTSAVADRAAAYWDEEGIPYRDGRVSMRTCRWSNYPGRMTELTVRAWGTPGFAAPLEPVTVTRRELREDDVRIRIEFAGICHSDIHTMRGDWGERAYPLVPGHEIVGIVEAVGPAVTTFREGERVGVGCFVNSCGECDACLAGEISYCDEGPTPTYGGFDGEELTQGGYSQAIVVRESFVVSVPEGLDPAATAPLLCAGITTYSPLRRWGAGPGKRVGVIGMGGLGHVGVKIAAAMGAEVTVFSHSTAKRDDALSFGATRHVSTADGLPEDLRRHFDIILNTVSVDLDTAAYLGLLRFDGALVQLGLPGEPLQAPARMFTQQRRSLSGSLVGGIRETQEMLDFCATHDITAEIELIGAEHINEAYDRTIASDVRYRFVIDATTF</sequence>
<evidence type="ECO:0000259" key="9">
    <source>
        <dbReference type="SMART" id="SM00829"/>
    </source>
</evidence>
<dbReference type="InterPro" id="IPR013149">
    <property type="entry name" value="ADH-like_C"/>
</dbReference>
<evidence type="ECO:0000256" key="6">
    <source>
        <dbReference type="ARBA" id="ARBA00024074"/>
    </source>
</evidence>
<evidence type="ECO:0000256" key="3">
    <source>
        <dbReference type="ARBA" id="ARBA00022763"/>
    </source>
</evidence>
<dbReference type="EC" id="1.1.1.2" evidence="6"/>
<dbReference type="EMBL" id="CP046453">
    <property type="protein sequence ID" value="QGU03494.1"/>
    <property type="molecule type" value="Genomic_DNA"/>
</dbReference>
<dbReference type="SMART" id="SM00829">
    <property type="entry name" value="PKS_ER"/>
    <property type="match status" value="1"/>
</dbReference>
<dbReference type="FunFam" id="3.40.50.720:FF:000022">
    <property type="entry name" value="Cinnamyl alcohol dehydrogenase"/>
    <property type="match status" value="1"/>
</dbReference>
<keyword evidence="5 10" id="KW-0560">Oxidoreductase</keyword>
<keyword evidence="4 8" id="KW-0862">Zinc</keyword>
<keyword evidence="2 8" id="KW-0479">Metal-binding</keyword>
<organism evidence="10 11">
    <name type="scientific">Corynebacterium comes</name>
    <dbReference type="NCBI Taxonomy" id="2675218"/>
    <lineage>
        <taxon>Bacteria</taxon>
        <taxon>Bacillati</taxon>
        <taxon>Actinomycetota</taxon>
        <taxon>Actinomycetes</taxon>
        <taxon>Mycobacteriales</taxon>
        <taxon>Corynebacteriaceae</taxon>
        <taxon>Corynebacterium</taxon>
    </lineage>
</organism>
<dbReference type="Pfam" id="PF01035">
    <property type="entry name" value="DNA_binding_1"/>
    <property type="match status" value="1"/>
</dbReference>
<dbReference type="Proteomes" id="UP000425178">
    <property type="component" value="Chromosome"/>
</dbReference>
<dbReference type="InterPro" id="IPR020843">
    <property type="entry name" value="ER"/>
</dbReference>
<evidence type="ECO:0000256" key="7">
    <source>
        <dbReference type="ARBA" id="ARBA00048262"/>
    </source>
</evidence>
<dbReference type="PROSITE" id="PS00059">
    <property type="entry name" value="ADH_ZINC"/>
    <property type="match status" value="1"/>
</dbReference>
<dbReference type="SUPFAM" id="SSF51735">
    <property type="entry name" value="NAD(P)-binding Rossmann-fold domains"/>
    <property type="match status" value="1"/>
</dbReference>
<dbReference type="InterPro" id="IPR036388">
    <property type="entry name" value="WH-like_DNA-bd_sf"/>
</dbReference>
<dbReference type="InterPro" id="IPR002328">
    <property type="entry name" value="ADH_Zn_CS"/>
</dbReference>
<evidence type="ECO:0000256" key="2">
    <source>
        <dbReference type="ARBA" id="ARBA00022723"/>
    </source>
</evidence>